<dbReference type="GO" id="GO:0016539">
    <property type="term" value="P:intein-mediated protein splicing"/>
    <property type="evidence" value="ECO:0007669"/>
    <property type="project" value="InterPro"/>
</dbReference>
<dbReference type="AlphaFoldDB" id="A0A221K3Z9"/>
<organism evidence="2 3">
    <name type="scientific">Pseudosulfitobacter pseudonitzschiae</name>
    <dbReference type="NCBI Taxonomy" id="1402135"/>
    <lineage>
        <taxon>Bacteria</taxon>
        <taxon>Pseudomonadati</taxon>
        <taxon>Pseudomonadota</taxon>
        <taxon>Alphaproteobacteria</taxon>
        <taxon>Rhodobacterales</taxon>
        <taxon>Roseobacteraceae</taxon>
        <taxon>Pseudosulfitobacter</taxon>
    </lineage>
</organism>
<evidence type="ECO:0000313" key="2">
    <source>
        <dbReference type="EMBL" id="ASM73593.1"/>
    </source>
</evidence>
<dbReference type="PROSITE" id="PS50817">
    <property type="entry name" value="INTEIN_N_TER"/>
    <property type="match status" value="1"/>
</dbReference>
<evidence type="ECO:0000313" key="3">
    <source>
        <dbReference type="Proteomes" id="UP000199754"/>
    </source>
</evidence>
<dbReference type="SUPFAM" id="SSF51294">
    <property type="entry name" value="Hedgehog/intein (Hint) domain"/>
    <property type="match status" value="1"/>
</dbReference>
<dbReference type="InterPro" id="IPR028992">
    <property type="entry name" value="Hedgehog/Intein_dom"/>
</dbReference>
<dbReference type="KEGG" id="spse:SULPSESMR1_02803"/>
<dbReference type="RefSeq" id="WP_240311410.1">
    <property type="nucleotide sequence ID" value="NZ_JBMGNR010000004.1"/>
</dbReference>
<dbReference type="InterPro" id="IPR036844">
    <property type="entry name" value="Hint_dom_sf"/>
</dbReference>
<protein>
    <submittedName>
        <fullName evidence="2">Hint domain protein</fullName>
    </submittedName>
</protein>
<proteinExistence type="predicted"/>
<dbReference type="InterPro" id="IPR006141">
    <property type="entry name" value="Intein_N"/>
</dbReference>
<accession>A0A221K3Z9</accession>
<keyword evidence="3" id="KW-1185">Reference proteome</keyword>
<evidence type="ECO:0000259" key="1">
    <source>
        <dbReference type="Pfam" id="PF13403"/>
    </source>
</evidence>
<feature type="domain" description="Hedgehog/Intein (Hint)" evidence="1">
    <location>
        <begin position="509"/>
        <end position="655"/>
    </location>
</feature>
<gene>
    <name evidence="2" type="ORF">SULPSESMR1_02803</name>
</gene>
<dbReference type="EMBL" id="CP022415">
    <property type="protein sequence ID" value="ASM73593.1"/>
    <property type="molecule type" value="Genomic_DNA"/>
</dbReference>
<dbReference type="Proteomes" id="UP000199754">
    <property type="component" value="Chromosome"/>
</dbReference>
<dbReference type="Gene3D" id="2.170.16.10">
    <property type="entry name" value="Hedgehog/Intein (Hint) domain"/>
    <property type="match status" value="1"/>
</dbReference>
<sequence length="719" mass="77428">MAEIFDQPSKISLAELINPNGETGTTATWTDPNDGTSYTIRSGLHSNGTSNETNDNVKYQADPDGPVYIYTIHNNIRASIDDPETALEETAQHSALVTYVVNRDSDGNTTVEIQDIQSSFADTAGNTFSYPSGVTANLEMVSTTAGDVLTVQYTSPTSDYDNDGDFDQFSGRVNYTIDDTGNASSADARVWDATNRPGSQDDTVESDPDLVNINQDSDYAVEAGNFSVVYTSDGTPVLMQVGAPGNTNTNGAGNLTAINPDGTFGHTTELLYSSGATPDDDRALFELFNGNTEQGIQSATVNGKTFVYSSATDEFARAELVLDENGAPQLAEPVYFAGTPGAVIHADNSIFTGGVVGGGGNDRLLAAPDIGDGNSYMLLGDTATWQFFQVQPDGTLTPAGTESWTVSGEVPRNDLTVMTYEVDGQEYTGWLLQDPDNADDSWEFFHPDTGWVQVVPSSSGENPSSVSDHDFFMINGNPTWIGTSNRSLNLDSTSKPLVNYVADAGTLLICFAEGTMILTQKGERPIEALRIGDLVATLDHGFRPIRWIGARELSQADIASAPNLNPIRIKAGTLGDCSPITDLLVSPQHRVLVRSKIARRMFGADEVLIAAKQLCEIDGIEVAKDITSFKYYHMLFDQHEVVYSNGAETESLYTGPEALKSVSNEAREEILNLFPELKDAKISPPAARYLANGRMGRNLAMRHVKNGKPLVTPAAQCRL</sequence>
<reference evidence="2 3" key="1">
    <citation type="submission" date="2017-07" db="EMBL/GenBank/DDBJ databases">
        <title>Genome Sequence of Sulfitobacter pseudonitzschiae Strain SMR1 Isolated from a culture of the Diatom Skeletonema marinoi.</title>
        <authorList>
            <person name="Topel M."/>
            <person name="Pinder M.I.M."/>
            <person name="Johansson O.N."/>
            <person name="Kourtchenko O."/>
            <person name="Godhe A."/>
            <person name="Clarke A.K."/>
        </authorList>
    </citation>
    <scope>NUCLEOTIDE SEQUENCE [LARGE SCALE GENOMIC DNA]</scope>
    <source>
        <strain evidence="2 3">SMR1</strain>
    </source>
</reference>
<dbReference type="Pfam" id="PF13403">
    <property type="entry name" value="Hint_2"/>
    <property type="match status" value="1"/>
</dbReference>
<name>A0A221K3Z9_9RHOB</name>